<proteinExistence type="predicted"/>
<organism evidence="3">
    <name type="scientific">candidate division WOR-3 bacterium</name>
    <dbReference type="NCBI Taxonomy" id="2052148"/>
    <lineage>
        <taxon>Bacteria</taxon>
        <taxon>Bacteria division WOR-3</taxon>
    </lineage>
</organism>
<gene>
    <name evidence="3" type="ORF">ENX68_03340</name>
</gene>
<evidence type="ECO:0000313" key="3">
    <source>
        <dbReference type="EMBL" id="HGE78019.1"/>
    </source>
</evidence>
<dbReference type="EMBL" id="DTOZ01000082">
    <property type="protein sequence ID" value="HGE78019.1"/>
    <property type="molecule type" value="Genomic_DNA"/>
</dbReference>
<feature type="coiled-coil region" evidence="1">
    <location>
        <begin position="26"/>
        <end position="67"/>
    </location>
</feature>
<evidence type="ECO:0000256" key="1">
    <source>
        <dbReference type="SAM" id="Coils"/>
    </source>
</evidence>
<dbReference type="Gene3D" id="1.20.5.340">
    <property type="match status" value="1"/>
</dbReference>
<name>A0A7V3RH45_UNCW3</name>
<feature type="region of interest" description="Disordered" evidence="2">
    <location>
        <begin position="67"/>
        <end position="91"/>
    </location>
</feature>
<comment type="caution">
    <text evidence="3">The sequence shown here is derived from an EMBL/GenBank/DDBJ whole genome shotgun (WGS) entry which is preliminary data.</text>
</comment>
<accession>A0A7V3RH45</accession>
<reference evidence="3" key="1">
    <citation type="journal article" date="2020" name="mSystems">
        <title>Genome- and Community-Level Interaction Insights into Carbon Utilization and Element Cycling Functions of Hydrothermarchaeota in Hydrothermal Sediment.</title>
        <authorList>
            <person name="Zhou Z."/>
            <person name="Liu Y."/>
            <person name="Xu W."/>
            <person name="Pan J."/>
            <person name="Luo Z.H."/>
            <person name="Li M."/>
        </authorList>
    </citation>
    <scope>NUCLEOTIDE SEQUENCE [LARGE SCALE GENOMIC DNA]</scope>
    <source>
        <strain evidence="3">SpSt-961</strain>
    </source>
</reference>
<keyword evidence="1" id="KW-0175">Coiled coil</keyword>
<evidence type="ECO:0000256" key="2">
    <source>
        <dbReference type="SAM" id="MobiDB-lite"/>
    </source>
</evidence>
<dbReference type="AlphaFoldDB" id="A0A7V3RH45"/>
<protein>
    <submittedName>
        <fullName evidence="3">Uncharacterized protein</fullName>
    </submittedName>
</protein>
<dbReference type="PROSITE" id="PS51257">
    <property type="entry name" value="PROKAR_LIPOPROTEIN"/>
    <property type="match status" value="1"/>
</dbReference>
<sequence>MKKLATLMIIAIALAIIGCQPQQQQNVVTREQLDAVKAEISALKSQVANLQTALDSLTANYNAHLDKYHKSMPKPPTGGGTGGGLKPPTQK</sequence>